<dbReference type="Gene3D" id="1.10.357.10">
    <property type="entry name" value="Tetracycline Repressor, domain 2"/>
    <property type="match status" value="1"/>
</dbReference>
<evidence type="ECO:0000256" key="4">
    <source>
        <dbReference type="PROSITE-ProRule" id="PRU00335"/>
    </source>
</evidence>
<evidence type="ECO:0000256" key="3">
    <source>
        <dbReference type="ARBA" id="ARBA00023163"/>
    </source>
</evidence>
<organism evidence="6 7">
    <name type="scientific">Sphaerochaeta pleomorpha (strain ATCC BAA-1885 / DSM 22778 / Grapes)</name>
    <dbReference type="NCBI Taxonomy" id="158190"/>
    <lineage>
        <taxon>Bacteria</taxon>
        <taxon>Pseudomonadati</taxon>
        <taxon>Spirochaetota</taxon>
        <taxon>Spirochaetia</taxon>
        <taxon>Spirochaetales</taxon>
        <taxon>Sphaerochaetaceae</taxon>
        <taxon>Sphaerochaeta</taxon>
    </lineage>
</organism>
<dbReference type="GO" id="GO:0000976">
    <property type="term" value="F:transcription cis-regulatory region binding"/>
    <property type="evidence" value="ECO:0007669"/>
    <property type="project" value="TreeGrafter"/>
</dbReference>
<sequence length="216" mass="24313">MDTVTPKRERNKEQTQQRLINATIELLKTDGFASLGINAIAAQAKVNKALIYRYFDGLPGLMRAAANELDLTQTKLIDFSLPQTEGKIDLKEYLVEIFQSLHQNLQNDSLAQKLMIQELSEENEMTRTFAEAREQQGLEVTEQSKVLFSNLAGKEKMDAFDLQSALAITSAAIYYLTMRSTTVQMFNGVDIQSKEGWDRICSTLATFFEKALTSPV</sequence>
<evidence type="ECO:0000256" key="2">
    <source>
        <dbReference type="ARBA" id="ARBA00023125"/>
    </source>
</evidence>
<dbReference type="Pfam" id="PF00440">
    <property type="entry name" value="TetR_N"/>
    <property type="match status" value="1"/>
</dbReference>
<reference evidence="6 7" key="1">
    <citation type="submission" date="2011-11" db="EMBL/GenBank/DDBJ databases">
        <title>Complete sequence of Spirochaeta sp. grapes.</title>
        <authorList>
            <consortium name="US DOE Joint Genome Institute"/>
            <person name="Lucas S."/>
            <person name="Han J."/>
            <person name="Lapidus A."/>
            <person name="Cheng J.-F."/>
            <person name="Goodwin L."/>
            <person name="Pitluck S."/>
            <person name="Peters L."/>
            <person name="Ovchinnikova G."/>
            <person name="Munk A.C."/>
            <person name="Detter J.C."/>
            <person name="Han C."/>
            <person name="Tapia R."/>
            <person name="Land M."/>
            <person name="Hauser L."/>
            <person name="Kyrpides N."/>
            <person name="Ivanova N."/>
            <person name="Pagani I."/>
            <person name="Ritalahtilisa K."/>
            <person name="Loeffler F."/>
            <person name="Woyke T."/>
        </authorList>
    </citation>
    <scope>NUCLEOTIDE SEQUENCE [LARGE SCALE GENOMIC DNA]</scope>
    <source>
        <strain evidence="7">ATCC BAA-1885 / DSM 22778 / Grapes</strain>
    </source>
</reference>
<dbReference type="PANTHER" id="PTHR30055">
    <property type="entry name" value="HTH-TYPE TRANSCRIPTIONAL REGULATOR RUTR"/>
    <property type="match status" value="1"/>
</dbReference>
<dbReference type="HOGENOM" id="CLU_091688_2_0_12"/>
<dbReference type="InterPro" id="IPR001647">
    <property type="entry name" value="HTH_TetR"/>
</dbReference>
<keyword evidence="7" id="KW-1185">Reference proteome</keyword>
<dbReference type="eggNOG" id="COG1309">
    <property type="taxonomic scope" value="Bacteria"/>
</dbReference>
<keyword evidence="1" id="KW-0805">Transcription regulation</keyword>
<feature type="DNA-binding region" description="H-T-H motif" evidence="4">
    <location>
        <begin position="36"/>
        <end position="55"/>
    </location>
</feature>
<evidence type="ECO:0000256" key="1">
    <source>
        <dbReference type="ARBA" id="ARBA00023015"/>
    </source>
</evidence>
<gene>
    <name evidence="6" type="ordered locus">SpiGrapes_0054</name>
</gene>
<accession>G8QT13</accession>
<dbReference type="GO" id="GO:0003700">
    <property type="term" value="F:DNA-binding transcription factor activity"/>
    <property type="evidence" value="ECO:0007669"/>
    <property type="project" value="TreeGrafter"/>
</dbReference>
<dbReference type="EMBL" id="CP003155">
    <property type="protein sequence ID" value="AEV27918.1"/>
    <property type="molecule type" value="Genomic_DNA"/>
</dbReference>
<dbReference type="OrthoDB" id="9780939at2"/>
<feature type="domain" description="HTH tetR-type" evidence="5">
    <location>
        <begin position="13"/>
        <end position="73"/>
    </location>
</feature>
<dbReference type="KEGG" id="sgp:SpiGrapes_0054"/>
<evidence type="ECO:0000313" key="6">
    <source>
        <dbReference type="EMBL" id="AEV27918.1"/>
    </source>
</evidence>
<dbReference type="SUPFAM" id="SSF46689">
    <property type="entry name" value="Homeodomain-like"/>
    <property type="match status" value="1"/>
</dbReference>
<dbReference type="Proteomes" id="UP000005632">
    <property type="component" value="Chromosome"/>
</dbReference>
<keyword evidence="2 4" id="KW-0238">DNA-binding</keyword>
<dbReference type="RefSeq" id="WP_014268767.1">
    <property type="nucleotide sequence ID" value="NC_016633.1"/>
</dbReference>
<dbReference type="InterPro" id="IPR050109">
    <property type="entry name" value="HTH-type_TetR-like_transc_reg"/>
</dbReference>
<dbReference type="PROSITE" id="PS50977">
    <property type="entry name" value="HTH_TETR_2"/>
    <property type="match status" value="1"/>
</dbReference>
<name>G8QT13_SPHPG</name>
<proteinExistence type="predicted"/>
<evidence type="ECO:0000259" key="5">
    <source>
        <dbReference type="PROSITE" id="PS50977"/>
    </source>
</evidence>
<protein>
    <submittedName>
        <fullName evidence="6">Transcriptional regulator</fullName>
    </submittedName>
</protein>
<dbReference type="PANTHER" id="PTHR30055:SF234">
    <property type="entry name" value="HTH-TYPE TRANSCRIPTIONAL REGULATOR BETI"/>
    <property type="match status" value="1"/>
</dbReference>
<keyword evidence="3" id="KW-0804">Transcription</keyword>
<dbReference type="AlphaFoldDB" id="G8QT13"/>
<evidence type="ECO:0000313" key="7">
    <source>
        <dbReference type="Proteomes" id="UP000005632"/>
    </source>
</evidence>
<dbReference type="InterPro" id="IPR009057">
    <property type="entry name" value="Homeodomain-like_sf"/>
</dbReference>